<dbReference type="GO" id="GO:0004252">
    <property type="term" value="F:serine-type endopeptidase activity"/>
    <property type="evidence" value="ECO:0007669"/>
    <property type="project" value="UniProtKB-UniRule"/>
</dbReference>
<keyword evidence="4 6" id="KW-0378">Hydrolase</keyword>
<dbReference type="SUPFAM" id="SSF52743">
    <property type="entry name" value="Subtilisin-like"/>
    <property type="match status" value="1"/>
</dbReference>
<dbReference type="InterPro" id="IPR041469">
    <property type="entry name" value="Subtilisin-like_FN3"/>
</dbReference>
<evidence type="ECO:0000256" key="7">
    <source>
        <dbReference type="SAM" id="SignalP"/>
    </source>
</evidence>
<evidence type="ECO:0000256" key="1">
    <source>
        <dbReference type="ARBA" id="ARBA00011073"/>
    </source>
</evidence>
<dbReference type="Gene3D" id="3.30.70.80">
    <property type="entry name" value="Peptidase S8 propeptide/proteinase inhibitor I9"/>
    <property type="match status" value="1"/>
</dbReference>
<keyword evidence="12" id="KW-1185">Reference proteome</keyword>
<feature type="active site" description="Charge relay system" evidence="6">
    <location>
        <position position="166"/>
    </location>
</feature>
<sequence length="629" mass="67117">MTLTPRPRLAFLILLCSSHLASSIRRPTDNDTPLAAYLVTVRRPDGLLPVDEPEALEQWHTFLLGQVCYTSDPATKDRFPTADSRLIYSYSHVVSGFSAWLTAPEVEHMARLPWFVEAIPDKSYKLMSIDDDHVPAPPELHWLESVRDGVWSKGNMGEGITIGVLDAGIAADHLQISPDDHDMPSPTAKWKGGCDHSEACNNKLIGLRTFVDTSRALGAAMFIGNGVDTFMQHHMTSVLGVEYDKAFDVAPKAHLAIYRVCNEECHPAAVNAGMVAAVDDGVDVVSMSVSAKEKAVFHDDDVAVPSYRAVARGVLVCAPAGSIGPDMLRVESNAPWLLTVAASDTDRRVVTNVELGNGILKPDVSAPGVDTLADPHGDVEYTDVQVKAATSMAAAHVSGAVALIKKAHHEWSPAAIKSALVTTADPAGADDALPGNATATSYFVTGAGEVNPVKAMDPGLVYDLGASDFILYLCGMRLGENKISKIVELMANTSCAETGEISAKDLNYPSIMIAMDEKVQQVEAKRTVTNVGEEPVEEYHVEVTVQGVDVAVNPSKLAFSEIGQKRDFVVTVRRQASTPAKAVIEGELKWVSEKHAVRSPMVVVVGETAATSAGLSYGAAADVASSINS</sequence>
<dbReference type="InterPro" id="IPR045051">
    <property type="entry name" value="SBT"/>
</dbReference>
<dbReference type="InterPro" id="IPR000209">
    <property type="entry name" value="Peptidase_S8/S53_dom"/>
</dbReference>
<feature type="domain" description="Peptidase S8/S53" evidence="8">
    <location>
        <begin position="157"/>
        <end position="427"/>
    </location>
</feature>
<comment type="caution">
    <text evidence="11">The sequence shown here is derived from an EMBL/GenBank/DDBJ whole genome shotgun (WGS) entry which is preliminary data.</text>
</comment>
<feature type="active site" description="Charge relay system" evidence="6">
    <location>
        <position position="391"/>
    </location>
</feature>
<dbReference type="Gene3D" id="2.60.40.2310">
    <property type="match status" value="1"/>
</dbReference>
<evidence type="ECO:0000256" key="5">
    <source>
        <dbReference type="ARBA" id="ARBA00022825"/>
    </source>
</evidence>
<accession>A0A835FPM9</accession>
<dbReference type="Gene3D" id="3.40.50.200">
    <property type="entry name" value="Peptidase S8/S53 domain"/>
    <property type="match status" value="2"/>
</dbReference>
<keyword evidence="5 6" id="KW-0720">Serine protease</keyword>
<feature type="chain" id="PRO_5032545484" evidence="7">
    <location>
        <begin position="24"/>
        <end position="629"/>
    </location>
</feature>
<dbReference type="Pfam" id="PF00082">
    <property type="entry name" value="Peptidase_S8"/>
    <property type="match status" value="1"/>
</dbReference>
<dbReference type="EMBL" id="JACEFO010000500">
    <property type="protein sequence ID" value="KAF8768669.1"/>
    <property type="molecule type" value="Genomic_DNA"/>
</dbReference>
<feature type="active site" description="Charge relay system" evidence="6">
    <location>
        <position position="234"/>
    </location>
</feature>
<comment type="similarity">
    <text evidence="1 6">Belongs to the peptidase S8 family.</text>
</comment>
<feature type="domain" description="Inhibitor I9" evidence="9">
    <location>
        <begin position="51"/>
        <end position="127"/>
    </location>
</feature>
<dbReference type="Proteomes" id="UP000636709">
    <property type="component" value="Unassembled WGS sequence"/>
</dbReference>
<feature type="signal peptide" evidence="7">
    <location>
        <begin position="1"/>
        <end position="23"/>
    </location>
</feature>
<dbReference type="InterPro" id="IPR023827">
    <property type="entry name" value="Peptidase_S8_Asp-AS"/>
</dbReference>
<keyword evidence="2 6" id="KW-0645">Protease</keyword>
<gene>
    <name evidence="11" type="ORF">HU200_007222</name>
</gene>
<protein>
    <submittedName>
        <fullName evidence="11">Uncharacterized protein</fullName>
    </submittedName>
</protein>
<dbReference type="Pfam" id="PF17766">
    <property type="entry name" value="fn3_6"/>
    <property type="match status" value="1"/>
</dbReference>
<name>A0A835FPM9_9POAL</name>
<proteinExistence type="inferred from homology"/>
<evidence type="ECO:0000313" key="11">
    <source>
        <dbReference type="EMBL" id="KAF8768669.1"/>
    </source>
</evidence>
<dbReference type="Gene3D" id="3.50.30.30">
    <property type="match status" value="1"/>
</dbReference>
<reference evidence="11" key="1">
    <citation type="submission" date="2020-07" db="EMBL/GenBank/DDBJ databases">
        <title>Genome sequence and genetic diversity analysis of an under-domesticated orphan crop, white fonio (Digitaria exilis).</title>
        <authorList>
            <person name="Bennetzen J.L."/>
            <person name="Chen S."/>
            <person name="Ma X."/>
            <person name="Wang X."/>
            <person name="Yssel A.E.J."/>
            <person name="Chaluvadi S.R."/>
            <person name="Johnson M."/>
            <person name="Gangashetty P."/>
            <person name="Hamidou F."/>
            <person name="Sanogo M.D."/>
            <person name="Zwaenepoel A."/>
            <person name="Wallace J."/>
            <person name="Van De Peer Y."/>
            <person name="Van Deynze A."/>
        </authorList>
    </citation>
    <scope>NUCLEOTIDE SEQUENCE</scope>
    <source>
        <tissue evidence="11">Leaves</tissue>
    </source>
</reference>
<dbReference type="Gramene" id="Dexi1B01G0021720.1">
    <property type="protein sequence ID" value="Dexi1B01G0021720.1:cds"/>
    <property type="gene ID" value="Dexi1B01G0021720"/>
</dbReference>
<dbReference type="GO" id="GO:0006508">
    <property type="term" value="P:proteolysis"/>
    <property type="evidence" value="ECO:0007669"/>
    <property type="project" value="UniProtKB-KW"/>
</dbReference>
<dbReference type="PRINTS" id="PR00723">
    <property type="entry name" value="SUBTILISIN"/>
</dbReference>
<evidence type="ECO:0000259" key="8">
    <source>
        <dbReference type="Pfam" id="PF00082"/>
    </source>
</evidence>
<organism evidence="11 12">
    <name type="scientific">Digitaria exilis</name>
    <dbReference type="NCBI Taxonomy" id="1010633"/>
    <lineage>
        <taxon>Eukaryota</taxon>
        <taxon>Viridiplantae</taxon>
        <taxon>Streptophyta</taxon>
        <taxon>Embryophyta</taxon>
        <taxon>Tracheophyta</taxon>
        <taxon>Spermatophyta</taxon>
        <taxon>Magnoliopsida</taxon>
        <taxon>Liliopsida</taxon>
        <taxon>Poales</taxon>
        <taxon>Poaceae</taxon>
        <taxon>PACMAD clade</taxon>
        <taxon>Panicoideae</taxon>
        <taxon>Panicodae</taxon>
        <taxon>Paniceae</taxon>
        <taxon>Anthephorinae</taxon>
        <taxon>Digitaria</taxon>
    </lineage>
</organism>
<dbReference type="InterPro" id="IPR010259">
    <property type="entry name" value="S8pro/Inhibitor_I9"/>
</dbReference>
<dbReference type="OrthoDB" id="206201at2759"/>
<evidence type="ECO:0000256" key="4">
    <source>
        <dbReference type="ARBA" id="ARBA00022801"/>
    </source>
</evidence>
<evidence type="ECO:0000259" key="10">
    <source>
        <dbReference type="Pfam" id="PF17766"/>
    </source>
</evidence>
<evidence type="ECO:0000256" key="6">
    <source>
        <dbReference type="PROSITE-ProRule" id="PRU01240"/>
    </source>
</evidence>
<evidence type="ECO:0000256" key="3">
    <source>
        <dbReference type="ARBA" id="ARBA00022729"/>
    </source>
</evidence>
<dbReference type="PANTHER" id="PTHR10795">
    <property type="entry name" value="PROPROTEIN CONVERTASE SUBTILISIN/KEXIN"/>
    <property type="match status" value="1"/>
</dbReference>
<dbReference type="InterPro" id="IPR036852">
    <property type="entry name" value="Peptidase_S8/S53_dom_sf"/>
</dbReference>
<evidence type="ECO:0000313" key="12">
    <source>
        <dbReference type="Proteomes" id="UP000636709"/>
    </source>
</evidence>
<evidence type="ECO:0000259" key="9">
    <source>
        <dbReference type="Pfam" id="PF05922"/>
    </source>
</evidence>
<dbReference type="PROSITE" id="PS00136">
    <property type="entry name" value="SUBTILASE_ASP"/>
    <property type="match status" value="1"/>
</dbReference>
<dbReference type="AlphaFoldDB" id="A0A835FPM9"/>
<dbReference type="Pfam" id="PF05922">
    <property type="entry name" value="Inhibitor_I9"/>
    <property type="match status" value="1"/>
</dbReference>
<keyword evidence="3 7" id="KW-0732">Signal</keyword>
<evidence type="ECO:0000256" key="2">
    <source>
        <dbReference type="ARBA" id="ARBA00022670"/>
    </source>
</evidence>
<dbReference type="InterPro" id="IPR015500">
    <property type="entry name" value="Peptidase_S8_subtilisin-rel"/>
</dbReference>
<dbReference type="PROSITE" id="PS51892">
    <property type="entry name" value="SUBTILASE"/>
    <property type="match status" value="1"/>
</dbReference>
<dbReference type="InterPro" id="IPR037045">
    <property type="entry name" value="S8pro/Inhibitor_I9_sf"/>
</dbReference>
<feature type="domain" description="Subtilisin-like protease fibronectin type-III" evidence="10">
    <location>
        <begin position="505"/>
        <end position="603"/>
    </location>
</feature>